<proteinExistence type="predicted"/>
<feature type="region of interest" description="Disordered" evidence="1">
    <location>
        <begin position="1"/>
        <end position="34"/>
    </location>
</feature>
<reference evidence="2 3" key="1">
    <citation type="journal article" date="2017" name="Plant Biotechnol. J.">
        <title>A comprehensive draft genome sequence for lupin (Lupinus angustifolius), an emerging health food: insights into plant-microbe interactions and legume evolution.</title>
        <authorList>
            <person name="Hane J.K."/>
            <person name="Ming Y."/>
            <person name="Kamphuis L.G."/>
            <person name="Nelson M.N."/>
            <person name="Garg G."/>
            <person name="Atkins C.A."/>
            <person name="Bayer P.E."/>
            <person name="Bravo A."/>
            <person name="Bringans S."/>
            <person name="Cannon S."/>
            <person name="Edwards D."/>
            <person name="Foley R."/>
            <person name="Gao L.L."/>
            <person name="Harrison M.J."/>
            <person name="Huang W."/>
            <person name="Hurgobin B."/>
            <person name="Li S."/>
            <person name="Liu C.W."/>
            <person name="McGrath A."/>
            <person name="Morahan G."/>
            <person name="Murray J."/>
            <person name="Weller J."/>
            <person name="Jian J."/>
            <person name="Singh K.B."/>
        </authorList>
    </citation>
    <scope>NUCLEOTIDE SEQUENCE [LARGE SCALE GENOMIC DNA]</scope>
    <source>
        <strain evidence="3">cv. Tanjil</strain>
        <tissue evidence="2">Whole plant</tissue>
    </source>
</reference>
<keyword evidence="3" id="KW-1185">Reference proteome</keyword>
<name>A0A1J7HCM0_LUPAN</name>
<evidence type="ECO:0000313" key="3">
    <source>
        <dbReference type="Proteomes" id="UP000188354"/>
    </source>
</evidence>
<evidence type="ECO:0000256" key="1">
    <source>
        <dbReference type="SAM" id="MobiDB-lite"/>
    </source>
</evidence>
<dbReference type="Proteomes" id="UP000188354">
    <property type="component" value="Chromosome LG14"/>
</dbReference>
<organism evidence="2 3">
    <name type="scientific">Lupinus angustifolius</name>
    <name type="common">Narrow-leaved blue lupine</name>
    <dbReference type="NCBI Taxonomy" id="3871"/>
    <lineage>
        <taxon>Eukaryota</taxon>
        <taxon>Viridiplantae</taxon>
        <taxon>Streptophyta</taxon>
        <taxon>Embryophyta</taxon>
        <taxon>Tracheophyta</taxon>
        <taxon>Spermatophyta</taxon>
        <taxon>Magnoliopsida</taxon>
        <taxon>eudicotyledons</taxon>
        <taxon>Gunneridae</taxon>
        <taxon>Pentapetalae</taxon>
        <taxon>rosids</taxon>
        <taxon>fabids</taxon>
        <taxon>Fabales</taxon>
        <taxon>Fabaceae</taxon>
        <taxon>Papilionoideae</taxon>
        <taxon>50 kb inversion clade</taxon>
        <taxon>genistoids sensu lato</taxon>
        <taxon>core genistoids</taxon>
        <taxon>Genisteae</taxon>
        <taxon>Lupinus</taxon>
    </lineage>
</organism>
<evidence type="ECO:0000313" key="2">
    <source>
        <dbReference type="EMBL" id="OIV98202.1"/>
    </source>
</evidence>
<dbReference type="Gramene" id="OIV98202">
    <property type="protein sequence ID" value="OIV98202"/>
    <property type="gene ID" value="TanjilG_28715"/>
</dbReference>
<accession>A0A1J7HCM0</accession>
<protein>
    <submittedName>
        <fullName evidence="2">Uncharacterized protein</fullName>
    </submittedName>
</protein>
<dbReference type="EMBL" id="CM007374">
    <property type="protein sequence ID" value="OIV98202.1"/>
    <property type="molecule type" value="Genomic_DNA"/>
</dbReference>
<dbReference type="AlphaFoldDB" id="A0A1J7HCM0"/>
<feature type="compositionally biased region" description="Basic residues" evidence="1">
    <location>
        <begin position="16"/>
        <end position="26"/>
    </location>
</feature>
<sequence>MTGEDEKEAVGSVVHPTHHHLLKPKNHAAQPRPEAKTLPYLTDRAMETPPPLAKSHPNEDAYFSRCRRHEWYLCHRQTASRSGSLS</sequence>
<gene>
    <name evidence="2" type="ORF">TanjilG_28715</name>
</gene>